<dbReference type="GO" id="GO:0045134">
    <property type="term" value="F:UDP phosphatase activity"/>
    <property type="evidence" value="ECO:0007669"/>
    <property type="project" value="TreeGrafter"/>
</dbReference>
<dbReference type="GO" id="GO:0016020">
    <property type="term" value="C:membrane"/>
    <property type="evidence" value="ECO:0007669"/>
    <property type="project" value="TreeGrafter"/>
</dbReference>
<keyword evidence="4" id="KW-0067">ATP-binding</keyword>
<dbReference type="GO" id="GO:0004382">
    <property type="term" value="F:GDP phosphatase activity"/>
    <property type="evidence" value="ECO:0007669"/>
    <property type="project" value="TreeGrafter"/>
</dbReference>
<feature type="binding site" evidence="4">
    <location>
        <begin position="249"/>
        <end position="253"/>
    </location>
    <ligand>
        <name>ATP</name>
        <dbReference type="ChEBI" id="CHEBI:30616"/>
    </ligand>
</feature>
<dbReference type="RefSeq" id="XP_051606184.1">
    <property type="nucleotide sequence ID" value="XM_051754885.1"/>
</dbReference>
<evidence type="ECO:0000313" key="8">
    <source>
        <dbReference type="Proteomes" id="UP001204833"/>
    </source>
</evidence>
<accession>A0AAD5B9Q4</accession>
<dbReference type="Gene3D" id="3.30.420.150">
    <property type="entry name" value="Exopolyphosphatase. Domain 2"/>
    <property type="match status" value="1"/>
</dbReference>
<keyword evidence="2" id="KW-0378">Hydrolase</keyword>
<keyword evidence="6" id="KW-0472">Membrane</keyword>
<feature type="transmembrane region" description="Helical" evidence="6">
    <location>
        <begin position="645"/>
        <end position="665"/>
    </location>
</feature>
<feature type="compositionally biased region" description="Basic residues" evidence="5">
    <location>
        <begin position="11"/>
        <end position="23"/>
    </location>
</feature>
<feature type="compositionally biased region" description="Acidic residues" evidence="5">
    <location>
        <begin position="82"/>
        <end position="100"/>
    </location>
</feature>
<keyword evidence="6" id="KW-1133">Transmembrane helix</keyword>
<evidence type="ECO:0000256" key="2">
    <source>
        <dbReference type="ARBA" id="ARBA00022801"/>
    </source>
</evidence>
<comment type="similarity">
    <text evidence="1">Belongs to the GDA1/CD39 NTPase family.</text>
</comment>
<reference evidence="7 8" key="1">
    <citation type="journal article" date="2022" name="DNA Res.">
        <title>Genome analysis of five recently described species of the CUG-Ser clade uncovers Candida theae as a new hybrid lineage with pathogenic potential in the Candida parapsilosis species complex.</title>
        <authorList>
            <person name="Mixao V."/>
            <person name="Del Olmo V."/>
            <person name="Hegedusova E."/>
            <person name="Saus E."/>
            <person name="Pryszcz L."/>
            <person name="Cillingova A."/>
            <person name="Nosek J."/>
            <person name="Gabaldon T."/>
        </authorList>
    </citation>
    <scope>NUCLEOTIDE SEQUENCE [LARGE SCALE GENOMIC DNA]</scope>
    <source>
        <strain evidence="7 8">CBS 12239</strain>
    </source>
</reference>
<dbReference type="GeneID" id="76153329"/>
<feature type="active site" description="Proton acceptor" evidence="3">
    <location>
        <position position="212"/>
    </location>
</feature>
<evidence type="ECO:0000256" key="4">
    <source>
        <dbReference type="PIRSR" id="PIRSR600407-2"/>
    </source>
</evidence>
<evidence type="ECO:0000313" key="7">
    <source>
        <dbReference type="EMBL" id="KAI5948674.1"/>
    </source>
</evidence>
<gene>
    <name evidence="7" type="ORF">KGF57_005285</name>
</gene>
<dbReference type="PANTHER" id="PTHR11782">
    <property type="entry name" value="ADENOSINE/GUANOSINE DIPHOSPHATASE"/>
    <property type="match status" value="1"/>
</dbReference>
<feature type="region of interest" description="Disordered" evidence="5">
    <location>
        <begin position="715"/>
        <end position="749"/>
    </location>
</feature>
<sequence length="749" mass="85173">MDQHLPILTTRKNKSKGSKKKPLKAGPEVAKNGIPYDYIVIIDAGSKGSRVHVYNWLNPGAAFDKRIDLHQYKRLKSRILPSEEEEESESEDDSDDEDDGTKEKSKVLYPKIRTKNRWHKKITPGISSFNKAPHKIGKHHLSKLLSRASKIVPKAQHYRTPIFLHSTAGMRLLPPTEQQHILNEICLFLENKSDFFIPDCASHVNVIDGDYEGLYGWLSINSLIGALDDPSSHQHGKNHTTYGLLDMGGASTQVVFQPNTTEIDEHQNNLYHLDLRQVPTLDGNKQTYKVPQQAEYNVYSDSFLGFGMYQARNKYLKSLVAADDKDDQYHYWGLTKSPINDPCMPKGFTTSDYVNDRSYDFIGESDFENCLNQIFPVLQNSTHGGGGPKKNCKQFSEGDEVSTCLLNELIPSFDFDVNHFIGVSGYWDAIEDLLLHQDDNEAGKSVRGKVKDQKNTYDYKQIFSKTQKVCSESWSSILELNMKKEYKDQLSEDELSTLCFKSSWILNFLHLGLGFPRFGIDSVTNSNKGFQTLQLVEKLDGSSFSWALGRAVLYANDEYIQAYNNYTKRISKDDVTAADGVTQLKRPGFFHSSSPNIYQFGAEQDGIMSRPEYTKMDASELHYFDYEMKEETDHESAWNLEPHRWFGFVIFAVLLSFVAWLMVGARNRKLFVTKVTTGFRKLVKMTPGYSEAKYTTVSRGDADGLEDMEMGLELSELDKDADKDQFEIGDEAEGEEGTEADGERQRNRT</sequence>
<dbReference type="GO" id="GO:0005524">
    <property type="term" value="F:ATP binding"/>
    <property type="evidence" value="ECO:0007669"/>
    <property type="project" value="UniProtKB-KW"/>
</dbReference>
<evidence type="ECO:0000256" key="6">
    <source>
        <dbReference type="SAM" id="Phobius"/>
    </source>
</evidence>
<dbReference type="GO" id="GO:0046036">
    <property type="term" value="P:CTP metabolic process"/>
    <property type="evidence" value="ECO:0007669"/>
    <property type="project" value="TreeGrafter"/>
</dbReference>
<name>A0AAD5B9Q4_9ASCO</name>
<comment type="caution">
    <text evidence="7">The sequence shown here is derived from an EMBL/GenBank/DDBJ whole genome shotgun (WGS) entry which is preliminary data.</text>
</comment>
<proteinExistence type="inferred from homology"/>
<keyword evidence="4" id="KW-0547">Nucleotide-binding</keyword>
<organism evidence="7 8">
    <name type="scientific">Candida theae</name>
    <dbReference type="NCBI Taxonomy" id="1198502"/>
    <lineage>
        <taxon>Eukaryota</taxon>
        <taxon>Fungi</taxon>
        <taxon>Dikarya</taxon>
        <taxon>Ascomycota</taxon>
        <taxon>Saccharomycotina</taxon>
        <taxon>Pichiomycetes</taxon>
        <taxon>Debaryomycetaceae</taxon>
        <taxon>Candida/Lodderomyces clade</taxon>
        <taxon>Candida</taxon>
    </lineage>
</organism>
<feature type="region of interest" description="Disordered" evidence="5">
    <location>
        <begin position="1"/>
        <end position="27"/>
    </location>
</feature>
<keyword evidence="8" id="KW-1185">Reference proteome</keyword>
<feature type="compositionally biased region" description="Acidic residues" evidence="5">
    <location>
        <begin position="727"/>
        <end position="740"/>
    </location>
</feature>
<dbReference type="GO" id="GO:0017111">
    <property type="term" value="F:ribonucleoside triphosphate phosphatase activity"/>
    <property type="evidence" value="ECO:0007669"/>
    <property type="project" value="TreeGrafter"/>
</dbReference>
<dbReference type="GO" id="GO:0006256">
    <property type="term" value="P:UDP catabolic process"/>
    <property type="evidence" value="ECO:0007669"/>
    <property type="project" value="TreeGrafter"/>
</dbReference>
<feature type="compositionally biased region" description="Basic and acidic residues" evidence="5">
    <location>
        <begin position="716"/>
        <end position="726"/>
    </location>
</feature>
<dbReference type="Gene3D" id="3.30.420.40">
    <property type="match status" value="1"/>
</dbReference>
<keyword evidence="6" id="KW-0812">Transmembrane</keyword>
<protein>
    <recommendedName>
        <fullName evidence="9">Golgi apyrase</fullName>
    </recommendedName>
</protein>
<dbReference type="GO" id="GO:0005794">
    <property type="term" value="C:Golgi apparatus"/>
    <property type="evidence" value="ECO:0007669"/>
    <property type="project" value="TreeGrafter"/>
</dbReference>
<dbReference type="AlphaFoldDB" id="A0AAD5B9Q4"/>
<feature type="region of interest" description="Disordered" evidence="5">
    <location>
        <begin position="80"/>
        <end position="106"/>
    </location>
</feature>
<evidence type="ECO:0000256" key="5">
    <source>
        <dbReference type="SAM" id="MobiDB-lite"/>
    </source>
</evidence>
<dbReference type="PANTHER" id="PTHR11782:SF121">
    <property type="entry name" value="NUCLEOSIDE-DIPHOSPHATASE MIG-23"/>
    <property type="match status" value="1"/>
</dbReference>
<evidence type="ECO:0000256" key="1">
    <source>
        <dbReference type="ARBA" id="ARBA00009283"/>
    </source>
</evidence>
<dbReference type="EMBL" id="JAIHNG010000178">
    <property type="protein sequence ID" value="KAI5948674.1"/>
    <property type="molecule type" value="Genomic_DNA"/>
</dbReference>
<dbReference type="Proteomes" id="UP001204833">
    <property type="component" value="Unassembled WGS sequence"/>
</dbReference>
<dbReference type="Pfam" id="PF01150">
    <property type="entry name" value="GDA1_CD39"/>
    <property type="match status" value="1"/>
</dbReference>
<dbReference type="InterPro" id="IPR000407">
    <property type="entry name" value="GDA1_CD39_NTPase"/>
</dbReference>
<evidence type="ECO:0000256" key="3">
    <source>
        <dbReference type="PIRSR" id="PIRSR600407-1"/>
    </source>
</evidence>
<evidence type="ECO:0008006" key="9">
    <source>
        <dbReference type="Google" id="ProtNLM"/>
    </source>
</evidence>